<evidence type="ECO:0000256" key="1">
    <source>
        <dbReference type="SAM" id="MobiDB-lite"/>
    </source>
</evidence>
<protein>
    <submittedName>
        <fullName evidence="2">Uncharacterized protein</fullName>
    </submittedName>
</protein>
<proteinExistence type="predicted"/>
<evidence type="ECO:0000313" key="3">
    <source>
        <dbReference type="Proteomes" id="UP000799118"/>
    </source>
</evidence>
<gene>
    <name evidence="2" type="ORF">BT96DRAFT_613737</name>
</gene>
<accession>A0A6A4GI19</accession>
<feature type="region of interest" description="Disordered" evidence="1">
    <location>
        <begin position="1"/>
        <end position="23"/>
    </location>
</feature>
<keyword evidence="3" id="KW-1185">Reference proteome</keyword>
<sequence>MSKLTAKYKSLSGKAAHKESGDIPSGVDLSHLKLGLGVLSNIAEAAGITPLSRLLRYSRNSGDHREKGRKYRGHQGFCSIHIRTSSKSEQNCSYKWWYADE</sequence>
<organism evidence="2 3">
    <name type="scientific">Gymnopus androsaceus JB14</name>
    <dbReference type="NCBI Taxonomy" id="1447944"/>
    <lineage>
        <taxon>Eukaryota</taxon>
        <taxon>Fungi</taxon>
        <taxon>Dikarya</taxon>
        <taxon>Basidiomycota</taxon>
        <taxon>Agaricomycotina</taxon>
        <taxon>Agaricomycetes</taxon>
        <taxon>Agaricomycetidae</taxon>
        <taxon>Agaricales</taxon>
        <taxon>Marasmiineae</taxon>
        <taxon>Omphalotaceae</taxon>
        <taxon>Gymnopus</taxon>
    </lineage>
</organism>
<evidence type="ECO:0000313" key="2">
    <source>
        <dbReference type="EMBL" id="KAE9384993.1"/>
    </source>
</evidence>
<dbReference type="AlphaFoldDB" id="A0A6A4GI19"/>
<name>A0A6A4GI19_9AGAR</name>
<dbReference type="EMBL" id="ML770046">
    <property type="protein sequence ID" value="KAE9384993.1"/>
    <property type="molecule type" value="Genomic_DNA"/>
</dbReference>
<reference evidence="2" key="1">
    <citation type="journal article" date="2019" name="Environ. Microbiol.">
        <title>Fungal ecological strategies reflected in gene transcription - a case study of two litter decomposers.</title>
        <authorList>
            <person name="Barbi F."/>
            <person name="Kohler A."/>
            <person name="Barry K."/>
            <person name="Baskaran P."/>
            <person name="Daum C."/>
            <person name="Fauchery L."/>
            <person name="Ihrmark K."/>
            <person name="Kuo A."/>
            <person name="LaButti K."/>
            <person name="Lipzen A."/>
            <person name="Morin E."/>
            <person name="Grigoriev I.V."/>
            <person name="Henrissat B."/>
            <person name="Lindahl B."/>
            <person name="Martin F."/>
        </authorList>
    </citation>
    <scope>NUCLEOTIDE SEQUENCE</scope>
    <source>
        <strain evidence="2">JB14</strain>
    </source>
</reference>
<dbReference type="Proteomes" id="UP000799118">
    <property type="component" value="Unassembled WGS sequence"/>
</dbReference>